<reference evidence="1" key="1">
    <citation type="submission" date="2015-07" db="EMBL/GenBank/DDBJ databases">
        <title>MeaNS - Measles Nucleotide Surveillance Program.</title>
        <authorList>
            <person name="Tran T."/>
            <person name="Druce J."/>
        </authorList>
    </citation>
    <scope>NUCLEOTIDE SEQUENCE</scope>
    <source>
        <strain evidence="1">UCB-OBI-ISO-001</strain>
        <tissue evidence="1">Gonad</tissue>
    </source>
</reference>
<name>A0A0L8FSA9_OCTBM</name>
<dbReference type="EMBL" id="KQ426998">
    <property type="protein sequence ID" value="KOF67527.1"/>
    <property type="molecule type" value="Genomic_DNA"/>
</dbReference>
<proteinExistence type="predicted"/>
<evidence type="ECO:0000313" key="1">
    <source>
        <dbReference type="EMBL" id="KOF67527.1"/>
    </source>
</evidence>
<protein>
    <submittedName>
        <fullName evidence="1">Uncharacterized protein</fullName>
    </submittedName>
</protein>
<dbReference type="AlphaFoldDB" id="A0A0L8FSA9"/>
<organism evidence="1">
    <name type="scientific">Octopus bimaculoides</name>
    <name type="common">California two-spotted octopus</name>
    <dbReference type="NCBI Taxonomy" id="37653"/>
    <lineage>
        <taxon>Eukaryota</taxon>
        <taxon>Metazoa</taxon>
        <taxon>Spiralia</taxon>
        <taxon>Lophotrochozoa</taxon>
        <taxon>Mollusca</taxon>
        <taxon>Cephalopoda</taxon>
        <taxon>Coleoidea</taxon>
        <taxon>Octopodiformes</taxon>
        <taxon>Octopoda</taxon>
        <taxon>Incirrata</taxon>
        <taxon>Octopodidae</taxon>
        <taxon>Octopus</taxon>
    </lineage>
</organism>
<gene>
    <name evidence="1" type="ORF">OCBIM_22009449mg</name>
</gene>
<sequence>MFFFFNWKEGKQQLILTGDNIFLTGEMGDNVFFFNWKEGKQQLILTGDNIFLKGNTSNNSFFKGKHRRQQRQQCFLLIGKRGEHNVFPQ</sequence>
<accession>A0A0L8FSA9</accession>